<reference evidence="1 2" key="1">
    <citation type="submission" date="2021-01" db="EMBL/GenBank/DDBJ databases">
        <title>Whole genome shotgun sequence of Planotetraspora phitsanulokensis NBRC 104273.</title>
        <authorList>
            <person name="Komaki H."/>
            <person name="Tamura T."/>
        </authorList>
    </citation>
    <scope>NUCLEOTIDE SEQUENCE [LARGE SCALE GENOMIC DNA]</scope>
    <source>
        <strain evidence="1 2">NBRC 104273</strain>
    </source>
</reference>
<dbReference type="Proteomes" id="UP000622547">
    <property type="component" value="Unassembled WGS sequence"/>
</dbReference>
<dbReference type="EMBL" id="BOOP01000006">
    <property type="protein sequence ID" value="GII36790.1"/>
    <property type="molecule type" value="Genomic_DNA"/>
</dbReference>
<sequence length="563" mass="59979">MRLPTGLSPWTESLSHLTPDLALALGPLVRGVDRLVSSQDRARPGPGGLDGFEGVTTHGHPELMLVSEWLLADEAPDEFLRRAAHRELLHLAPAVRTPAARGRVAVLADTGPGQAGAGRLVQLACMIVLHRRAATLGTTLAVGILGREPGDWHTGDLPELLKTWLDGRGDAEPDSGDVAAWTHDVADGDDVWILTGPRLSSKLHGRRRVVSSRESAWGEHGATHVRVTCDGDGAELALPPGPIAVRALRGAEFRREPAAAGNPEVPGALRFPIFPSSARRILARGTTSAELVSIHVPRTPGRGPVRRRLHRLEGPVLAASILGKRIVALIESDHRLRVQTIGQPLGRVASMSVPVEAAGLDMAGVHQICAEGLVPLHYQSGDVIFPLRDRRWWRLTRDRGALQTDLVAVGPATGDQFDQPHHVTHGPDGKHVSIPRISGPIEPQDDTVILGGGGYARSGDAVTWQVVHPRNPRTIITIQPRSHVLGLVFDGQEPVLVTSGPGGVLLRLVRRSGTVTLTDWSGLPAPPVVHPTLPLIAALDDTGRLKAGDLVTGQILLHTAADA</sequence>
<evidence type="ECO:0000313" key="2">
    <source>
        <dbReference type="Proteomes" id="UP000622547"/>
    </source>
</evidence>
<accession>A0A8J3U219</accession>
<dbReference type="AlphaFoldDB" id="A0A8J3U219"/>
<dbReference type="RefSeq" id="WP_204072510.1">
    <property type="nucleotide sequence ID" value="NZ_BAABHI010000035.1"/>
</dbReference>
<protein>
    <submittedName>
        <fullName evidence="1">Uncharacterized protein</fullName>
    </submittedName>
</protein>
<proteinExistence type="predicted"/>
<evidence type="ECO:0000313" key="1">
    <source>
        <dbReference type="EMBL" id="GII36790.1"/>
    </source>
</evidence>
<name>A0A8J3U219_9ACTN</name>
<gene>
    <name evidence="1" type="ORF">Pph01_17930</name>
</gene>
<keyword evidence="2" id="KW-1185">Reference proteome</keyword>
<organism evidence="1 2">
    <name type="scientific">Planotetraspora phitsanulokensis</name>
    <dbReference type="NCBI Taxonomy" id="575192"/>
    <lineage>
        <taxon>Bacteria</taxon>
        <taxon>Bacillati</taxon>
        <taxon>Actinomycetota</taxon>
        <taxon>Actinomycetes</taxon>
        <taxon>Streptosporangiales</taxon>
        <taxon>Streptosporangiaceae</taxon>
        <taxon>Planotetraspora</taxon>
    </lineage>
</organism>
<comment type="caution">
    <text evidence="1">The sequence shown here is derived from an EMBL/GenBank/DDBJ whole genome shotgun (WGS) entry which is preliminary data.</text>
</comment>